<comment type="caution">
    <text evidence="15">The sequence shown here is derived from an EMBL/GenBank/DDBJ whole genome shotgun (WGS) entry which is preliminary data.</text>
</comment>
<keyword evidence="4" id="KW-0813">Transport</keyword>
<accession>A0A8K0J9V2</accession>
<evidence type="ECO:0000256" key="4">
    <source>
        <dbReference type="ARBA" id="ARBA00022448"/>
    </source>
</evidence>
<evidence type="ECO:0000256" key="11">
    <source>
        <dbReference type="ARBA" id="ARBA00023136"/>
    </source>
</evidence>
<evidence type="ECO:0000256" key="6">
    <source>
        <dbReference type="ARBA" id="ARBA00022816"/>
    </source>
</evidence>
<feature type="compositionally biased region" description="Basic and acidic residues" evidence="13">
    <location>
        <begin position="619"/>
        <end position="647"/>
    </location>
</feature>
<dbReference type="GO" id="GO:0106166">
    <property type="term" value="F:spindle pole body-nuclear membrane anchor activity"/>
    <property type="evidence" value="ECO:0007669"/>
    <property type="project" value="TreeGrafter"/>
</dbReference>
<dbReference type="AlphaFoldDB" id="A0A8K0J9V2"/>
<dbReference type="PANTHER" id="PTHR13269">
    <property type="entry name" value="NUCLEOPORIN NDC1"/>
    <property type="match status" value="1"/>
</dbReference>
<sequence>MAAAPVPRASYKDTLQPALHRRFSSTAILLLAVSYLEALLLTNWSLYFWSWFPLGPAGFRALLVFACGLSILILRIAHYHVGLTTTESGLQILASSLLSPSTYETAFWYGISSFLFCPIFLSSMSESANLRYITYASGDRPRLNERPLFFACYLGVCALLQTIAHYRFDIDRLDLGVSRRSSAAQQKGLSFLPRPFQTVLLKLPGVLGLCARQALSAVLLCLVLYYLVLRSFVWSWTLTLLRTFYKLPRTTVLPQTFPTDLYLLARCLYAGTLLNFVWSSGNTAFSVFMVREPLKNGNPLTSESKDPNGSLLNGLKSKKLSIKSFAVWELSLIAENFEARRQAIYCDIDRKDGPMWSQVYGVCMDLLKQIQDRIDEYASPPPSAAAPPAQIAQPKQRVSAPLRQDAIFTNSGEAAGLLGGVEKALDQLARAPGTSPVSDLSPLAKKTWRDTKDRMLSKEQQEALSPEHLRSEIGNWTTTLMQFEVIGGLFRHDFRTRLAGVVLGKPYAEPELYVHAIQALCHLSVHSLAEDQFGNVHRDVPTIIRTFTAVIRQVEGLKQDFPMHWTDPSGNRDAPEVDQLLDALRSGLEQVVAKFEPFSHDLRLSPGDLRLAREVMVKPKREEPAAAEKKEPTAKPKAVEAAKKAETSRGQQRRGSRRPEMVQAR</sequence>
<protein>
    <recommendedName>
        <fullName evidence="17">Nuclear envelope protein</fullName>
    </recommendedName>
</protein>
<dbReference type="GO" id="GO:0031965">
    <property type="term" value="C:nuclear membrane"/>
    <property type="evidence" value="ECO:0007669"/>
    <property type="project" value="UniProtKB-SubCell"/>
</dbReference>
<gene>
    <name evidence="15" type="ORF">E4U42_000943</name>
</gene>
<keyword evidence="6" id="KW-0509">mRNA transport</keyword>
<evidence type="ECO:0000256" key="12">
    <source>
        <dbReference type="ARBA" id="ARBA00023242"/>
    </source>
</evidence>
<feature type="transmembrane region" description="Helical" evidence="14">
    <location>
        <begin position="214"/>
        <end position="241"/>
    </location>
</feature>
<keyword evidence="5 14" id="KW-0812">Transmembrane</keyword>
<feature type="transmembrane region" description="Helical" evidence="14">
    <location>
        <begin position="61"/>
        <end position="81"/>
    </location>
</feature>
<feature type="transmembrane region" description="Helical" evidence="14">
    <location>
        <begin position="106"/>
        <end position="127"/>
    </location>
</feature>
<comment type="subcellular location">
    <subcellularLocation>
        <location evidence="1">Nucleus membrane</location>
        <topology evidence="1">Multi-pass membrane protein</topology>
    </subcellularLocation>
    <subcellularLocation>
        <location evidence="2">Nucleus</location>
        <location evidence="2">Nuclear pore complex</location>
    </subcellularLocation>
</comment>
<reference evidence="15" key="1">
    <citation type="journal article" date="2020" name="bioRxiv">
        <title>Whole genome comparisons of ergot fungi reveals the divergence and evolution of species within the genus Claviceps are the result of varying mechanisms driving genome evolution and host range expansion.</title>
        <authorList>
            <person name="Wyka S.A."/>
            <person name="Mondo S.J."/>
            <person name="Liu M."/>
            <person name="Dettman J."/>
            <person name="Nalam V."/>
            <person name="Broders K.D."/>
        </authorList>
    </citation>
    <scope>NUCLEOTIDE SEQUENCE</scope>
    <source>
        <strain evidence="15">CCC 489</strain>
    </source>
</reference>
<dbReference type="InterPro" id="IPR019049">
    <property type="entry name" value="Nucleoporin_prot_Ndc1/Nup"/>
</dbReference>
<keyword evidence="12" id="KW-0539">Nucleus</keyword>
<evidence type="ECO:0000256" key="1">
    <source>
        <dbReference type="ARBA" id="ARBA00004232"/>
    </source>
</evidence>
<evidence type="ECO:0000256" key="2">
    <source>
        <dbReference type="ARBA" id="ARBA00004567"/>
    </source>
</evidence>
<keyword evidence="11 14" id="KW-0472">Membrane</keyword>
<keyword evidence="9" id="KW-0811">Translocation</keyword>
<evidence type="ECO:0000256" key="9">
    <source>
        <dbReference type="ARBA" id="ARBA00023010"/>
    </source>
</evidence>
<dbReference type="Proteomes" id="UP000811619">
    <property type="component" value="Unassembled WGS sequence"/>
</dbReference>
<evidence type="ECO:0000256" key="3">
    <source>
        <dbReference type="ARBA" id="ARBA00005760"/>
    </source>
</evidence>
<evidence type="ECO:0000256" key="7">
    <source>
        <dbReference type="ARBA" id="ARBA00022927"/>
    </source>
</evidence>
<evidence type="ECO:0000256" key="13">
    <source>
        <dbReference type="SAM" id="MobiDB-lite"/>
    </source>
</evidence>
<dbReference type="OrthoDB" id="67850at2759"/>
<feature type="transmembrane region" description="Helical" evidence="14">
    <location>
        <begin position="27"/>
        <end position="49"/>
    </location>
</feature>
<feature type="region of interest" description="Disordered" evidence="13">
    <location>
        <begin position="619"/>
        <end position="665"/>
    </location>
</feature>
<dbReference type="GO" id="GO:0006999">
    <property type="term" value="P:nuclear pore organization"/>
    <property type="evidence" value="ECO:0007669"/>
    <property type="project" value="TreeGrafter"/>
</dbReference>
<dbReference type="GO" id="GO:0015031">
    <property type="term" value="P:protein transport"/>
    <property type="evidence" value="ECO:0007669"/>
    <property type="project" value="UniProtKB-KW"/>
</dbReference>
<comment type="similarity">
    <text evidence="3">Belongs to the NDC1 family.</text>
</comment>
<evidence type="ECO:0008006" key="17">
    <source>
        <dbReference type="Google" id="ProtNLM"/>
    </source>
</evidence>
<evidence type="ECO:0000256" key="14">
    <source>
        <dbReference type="SAM" id="Phobius"/>
    </source>
</evidence>
<evidence type="ECO:0000313" key="15">
    <source>
        <dbReference type="EMBL" id="KAG5928285.1"/>
    </source>
</evidence>
<keyword evidence="7" id="KW-0653">Protein transport</keyword>
<dbReference type="Pfam" id="PF09531">
    <property type="entry name" value="Ndc1_Nup"/>
    <property type="match status" value="1"/>
</dbReference>
<evidence type="ECO:0000313" key="16">
    <source>
        <dbReference type="Proteomes" id="UP000811619"/>
    </source>
</evidence>
<organism evidence="15 16">
    <name type="scientific">Claviceps africana</name>
    <dbReference type="NCBI Taxonomy" id="83212"/>
    <lineage>
        <taxon>Eukaryota</taxon>
        <taxon>Fungi</taxon>
        <taxon>Dikarya</taxon>
        <taxon>Ascomycota</taxon>
        <taxon>Pezizomycotina</taxon>
        <taxon>Sordariomycetes</taxon>
        <taxon>Hypocreomycetidae</taxon>
        <taxon>Hypocreales</taxon>
        <taxon>Clavicipitaceae</taxon>
        <taxon>Claviceps</taxon>
    </lineage>
</organism>
<keyword evidence="10" id="KW-0906">Nuclear pore complex</keyword>
<proteinExistence type="inferred from homology"/>
<dbReference type="GO" id="GO:0070631">
    <property type="term" value="P:spindle pole body localization"/>
    <property type="evidence" value="ECO:0007669"/>
    <property type="project" value="TreeGrafter"/>
</dbReference>
<evidence type="ECO:0000256" key="10">
    <source>
        <dbReference type="ARBA" id="ARBA00023132"/>
    </source>
</evidence>
<dbReference type="GO" id="GO:0051028">
    <property type="term" value="P:mRNA transport"/>
    <property type="evidence" value="ECO:0007669"/>
    <property type="project" value="UniProtKB-KW"/>
</dbReference>
<evidence type="ECO:0000256" key="5">
    <source>
        <dbReference type="ARBA" id="ARBA00022692"/>
    </source>
</evidence>
<dbReference type="GO" id="GO:0070762">
    <property type="term" value="C:nuclear pore transmembrane ring"/>
    <property type="evidence" value="ECO:0007669"/>
    <property type="project" value="TreeGrafter"/>
</dbReference>
<keyword evidence="16" id="KW-1185">Reference proteome</keyword>
<evidence type="ECO:0000256" key="8">
    <source>
        <dbReference type="ARBA" id="ARBA00022989"/>
    </source>
</evidence>
<dbReference type="PANTHER" id="PTHR13269:SF6">
    <property type="entry name" value="NUCLEOPORIN NDC1"/>
    <property type="match status" value="1"/>
</dbReference>
<feature type="transmembrane region" description="Helical" evidence="14">
    <location>
        <begin position="148"/>
        <end position="168"/>
    </location>
</feature>
<keyword evidence="8 14" id="KW-1133">Transmembrane helix</keyword>
<dbReference type="GO" id="GO:0005816">
    <property type="term" value="C:spindle pole body"/>
    <property type="evidence" value="ECO:0007669"/>
    <property type="project" value="TreeGrafter"/>
</dbReference>
<name>A0A8K0J9V2_9HYPO</name>
<dbReference type="EMBL" id="SRPY01000127">
    <property type="protein sequence ID" value="KAG5928285.1"/>
    <property type="molecule type" value="Genomic_DNA"/>
</dbReference>